<protein>
    <submittedName>
        <fullName evidence="2">Uncharacterized protein</fullName>
    </submittedName>
</protein>
<evidence type="ECO:0000313" key="2">
    <source>
        <dbReference type="EMBL" id="HAS6679605.1"/>
    </source>
</evidence>
<evidence type="ECO:0000256" key="1">
    <source>
        <dbReference type="SAM" id="MobiDB-lite"/>
    </source>
</evidence>
<proteinExistence type="predicted"/>
<gene>
    <name evidence="3" type="ORF">EHC69_17470</name>
    <name evidence="2" type="ORF">I7278_22735</name>
</gene>
<dbReference type="Proteomes" id="UP000856022">
    <property type="component" value="Unassembled WGS sequence"/>
</dbReference>
<organism evidence="2">
    <name type="scientific">Vibrio parahaemolyticus</name>
    <dbReference type="NCBI Taxonomy" id="670"/>
    <lineage>
        <taxon>Bacteria</taxon>
        <taxon>Pseudomonadati</taxon>
        <taxon>Pseudomonadota</taxon>
        <taxon>Gammaproteobacteria</taxon>
        <taxon>Vibrionales</taxon>
        <taxon>Vibrionaceae</taxon>
        <taxon>Vibrio</taxon>
    </lineage>
</organism>
<reference evidence="2" key="3">
    <citation type="submission" date="2019-12" db="EMBL/GenBank/DDBJ databases">
        <authorList>
            <consortium name="NCBI Pathogen Detection Project"/>
        </authorList>
    </citation>
    <scope>NUCLEOTIDE SEQUENCE</scope>
    <source>
        <strain evidence="2">1930</strain>
    </source>
</reference>
<dbReference type="EMBL" id="DACQKT010000016">
    <property type="protein sequence ID" value="HAS6679605.1"/>
    <property type="molecule type" value="Genomic_DNA"/>
</dbReference>
<accession>A0A7Z2MV16</accession>
<evidence type="ECO:0000313" key="4">
    <source>
        <dbReference type="Proteomes" id="UP000464718"/>
    </source>
</evidence>
<reference evidence="3 4" key="2">
    <citation type="submission" date="2018-12" db="EMBL/GenBank/DDBJ databases">
        <title>Genomic insights into the evolutionary origins and pathogenicity of five Vibrio parahaemolyticus strains isolated from the shrimp with acute hepatopancreatic necrosis disease (AHPND).</title>
        <authorList>
            <person name="Yang Q."/>
            <person name="Dong X."/>
            <person name="Xie G."/>
            <person name="Fu S."/>
            <person name="Zou P."/>
            <person name="Sun J."/>
            <person name="Wang Y."/>
            <person name="Huang J."/>
        </authorList>
    </citation>
    <scope>NUCLEOTIDE SEQUENCE [LARGE SCALE GENOMIC DNA]</scope>
    <source>
        <strain evidence="3 4">20160303005-1</strain>
    </source>
</reference>
<sequence length="124" mass="14485">MIDMRAIVRNPKTGLWEYKQYEEYRPKGQITTGVDKMRSHFDAASSLEQQQLALIAKEQERLAAQKAQGDAIRTKRLQEQEERAAVQMRADRELQDKQRKQESDALAQAMKENREKHMGNKARQ</sequence>
<dbReference type="Proteomes" id="UP000464718">
    <property type="component" value="Chromosome i"/>
</dbReference>
<dbReference type="RefSeq" id="WP_114867938.1">
    <property type="nucleotide sequence ID" value="NZ_CP034298.1"/>
</dbReference>
<dbReference type="EMBL" id="CP034298">
    <property type="protein sequence ID" value="QHH10967.1"/>
    <property type="molecule type" value="Genomic_DNA"/>
</dbReference>
<feature type="compositionally biased region" description="Basic and acidic residues" evidence="1">
    <location>
        <begin position="72"/>
        <end position="103"/>
    </location>
</feature>
<evidence type="ECO:0000313" key="3">
    <source>
        <dbReference type="EMBL" id="QHH10967.1"/>
    </source>
</evidence>
<feature type="region of interest" description="Disordered" evidence="1">
    <location>
        <begin position="66"/>
        <end position="124"/>
    </location>
</feature>
<dbReference type="AlphaFoldDB" id="A0A7Z2MV16"/>
<reference evidence="2" key="1">
    <citation type="journal article" date="2018" name="Genome Biol.">
        <title>SKESA: strategic k-mer extension for scrupulous assemblies.</title>
        <authorList>
            <person name="Souvorov A."/>
            <person name="Agarwala R."/>
            <person name="Lipman D.J."/>
        </authorList>
    </citation>
    <scope>NUCLEOTIDE SEQUENCE</scope>
    <source>
        <strain evidence="2">1930</strain>
    </source>
</reference>
<name>A0A7Z2MV16_VIBPH</name>